<organism evidence="1 2">
    <name type="scientific">Edaphobacter modestus</name>
    <dbReference type="NCBI Taxonomy" id="388466"/>
    <lineage>
        <taxon>Bacteria</taxon>
        <taxon>Pseudomonadati</taxon>
        <taxon>Acidobacteriota</taxon>
        <taxon>Terriglobia</taxon>
        <taxon>Terriglobales</taxon>
        <taxon>Acidobacteriaceae</taxon>
        <taxon>Edaphobacter</taxon>
    </lineage>
</organism>
<accession>A0A4Q7YS13</accession>
<name>A0A4Q7YS13_9BACT</name>
<comment type="caution">
    <text evidence="1">The sequence shown here is derived from an EMBL/GenBank/DDBJ whole genome shotgun (WGS) entry which is preliminary data.</text>
</comment>
<proteinExistence type="predicted"/>
<sequence>MDITVLQPPGKQYPTMPDFAQGTAGFVHTIDSAVHVLDALGIAESRLNLRMAGAGRPSLQIVRQSPSPGTPLTPSVPVTLWIAGFGCFEALPLPMRESGGEAEMGTRELSQLFDDPMQKAAQWLRAGAPLFQIGPGKFAACRRWLTLFGIESAVWPEDLLYPLALLAPTLPVMAAREVGIRLTFLVLLGLPVKRIEYSDAHRLLRREDQSLLGSRASRLGRDFLVGDRQLDTDSVTIRLGPVSLDTYTSFQSEQGRRLIQMTTDLCVSAWQRHSIAWVLEDARQAPRLGIAAKNSRIGLNFHLGRGACA</sequence>
<gene>
    <name evidence="1" type="ORF">BDD14_1754</name>
</gene>
<evidence type="ECO:0000313" key="2">
    <source>
        <dbReference type="Proteomes" id="UP000292958"/>
    </source>
</evidence>
<dbReference type="AlphaFoldDB" id="A0A4Q7YS13"/>
<dbReference type="OrthoDB" id="108598at2"/>
<dbReference type="RefSeq" id="WP_130418389.1">
    <property type="nucleotide sequence ID" value="NZ_SHKW01000001.1"/>
</dbReference>
<dbReference type="EMBL" id="SHKW01000001">
    <property type="protein sequence ID" value="RZU40308.1"/>
    <property type="molecule type" value="Genomic_DNA"/>
</dbReference>
<protein>
    <submittedName>
        <fullName evidence="1">Type VI secretion system (T6SS) VasB/ImpH family protein</fullName>
    </submittedName>
</protein>
<dbReference type="Proteomes" id="UP000292958">
    <property type="component" value="Unassembled WGS sequence"/>
</dbReference>
<keyword evidence="2" id="KW-1185">Reference proteome</keyword>
<dbReference type="InterPro" id="IPR010732">
    <property type="entry name" value="T6SS_TssG-like"/>
</dbReference>
<evidence type="ECO:0000313" key="1">
    <source>
        <dbReference type="EMBL" id="RZU40308.1"/>
    </source>
</evidence>
<reference evidence="1 2" key="1">
    <citation type="submission" date="2019-02" db="EMBL/GenBank/DDBJ databases">
        <title>Genomic Encyclopedia of Archaeal and Bacterial Type Strains, Phase II (KMG-II): from individual species to whole genera.</title>
        <authorList>
            <person name="Goeker M."/>
        </authorList>
    </citation>
    <scope>NUCLEOTIDE SEQUENCE [LARGE SCALE GENOMIC DNA]</scope>
    <source>
        <strain evidence="1 2">DSM 18101</strain>
    </source>
</reference>
<dbReference type="Pfam" id="PF06996">
    <property type="entry name" value="T6SS_TssG"/>
    <property type="match status" value="1"/>
</dbReference>